<proteinExistence type="predicted"/>
<name>A0A1K2HSL7_9NEIS</name>
<gene>
    <name evidence="2" type="ORF">SAMN02745887_03742</name>
</gene>
<organism evidence="2 3">
    <name type="scientific">Chitinimonas taiwanensis DSM 18899</name>
    <dbReference type="NCBI Taxonomy" id="1121279"/>
    <lineage>
        <taxon>Bacteria</taxon>
        <taxon>Pseudomonadati</taxon>
        <taxon>Pseudomonadota</taxon>
        <taxon>Betaproteobacteria</taxon>
        <taxon>Neisseriales</taxon>
        <taxon>Chitinibacteraceae</taxon>
        <taxon>Chitinimonas</taxon>
    </lineage>
</organism>
<dbReference type="Gene3D" id="3.30.160.800">
    <property type="match status" value="1"/>
</dbReference>
<dbReference type="SUPFAM" id="SSF52540">
    <property type="entry name" value="P-loop containing nucleoside triphosphate hydrolases"/>
    <property type="match status" value="1"/>
</dbReference>
<keyword evidence="3" id="KW-1185">Reference proteome</keyword>
<dbReference type="AlphaFoldDB" id="A0A1K2HSL7"/>
<evidence type="ECO:0000313" key="3">
    <source>
        <dbReference type="Proteomes" id="UP000186513"/>
    </source>
</evidence>
<dbReference type="STRING" id="1121279.SAMN02745887_03742"/>
<dbReference type="Pfam" id="PF08378">
    <property type="entry name" value="NERD"/>
    <property type="match status" value="1"/>
</dbReference>
<accession>A0A1K2HSL7</accession>
<dbReference type="InterPro" id="IPR027417">
    <property type="entry name" value="P-loop_NTPase"/>
</dbReference>
<dbReference type="EMBL" id="FPKR01000020">
    <property type="protein sequence ID" value="SFZ79553.1"/>
    <property type="molecule type" value="Genomic_DNA"/>
</dbReference>
<dbReference type="RefSeq" id="WP_072430210.1">
    <property type="nucleotide sequence ID" value="NZ_FPKR01000020.1"/>
</dbReference>
<evidence type="ECO:0000313" key="2">
    <source>
        <dbReference type="EMBL" id="SFZ79553.1"/>
    </source>
</evidence>
<dbReference type="InterPro" id="IPR011528">
    <property type="entry name" value="NERD"/>
</dbReference>
<evidence type="ECO:0000259" key="1">
    <source>
        <dbReference type="Pfam" id="PF08378"/>
    </source>
</evidence>
<dbReference type="Proteomes" id="UP000186513">
    <property type="component" value="Unassembled WGS sequence"/>
</dbReference>
<protein>
    <submittedName>
        <fullName evidence="2">Nuclease-related domain-containing protein</fullName>
    </submittedName>
</protein>
<feature type="domain" description="NERD" evidence="1">
    <location>
        <begin position="17"/>
        <end position="110"/>
    </location>
</feature>
<sequence length="187" mass="21134">MATLIPSLNSCLGRMTSGEKRFAYRLEKLLEDDYLCWYDVTVGVKRRRPDFLVLNPQRGLLALEVKDWKIGSIRGIDPITIEAEFNGQIVKDVNPLLKARDFINVTIDLLKRDPLLLQAPDSRYTGKLVMPYGHGLVLANNASHDPNEQARVLYVGMTRAMNRLWLTTSKDSDFAQKAQLACTRLAA</sequence>
<reference evidence="2 3" key="1">
    <citation type="submission" date="2016-11" db="EMBL/GenBank/DDBJ databases">
        <authorList>
            <person name="Jaros S."/>
            <person name="Januszkiewicz K."/>
            <person name="Wedrychowicz H."/>
        </authorList>
    </citation>
    <scope>NUCLEOTIDE SEQUENCE [LARGE SCALE GENOMIC DNA]</scope>
    <source>
        <strain evidence="2 3">DSM 18899</strain>
    </source>
</reference>